<dbReference type="GO" id="GO:0055085">
    <property type="term" value="P:transmembrane transport"/>
    <property type="evidence" value="ECO:0007669"/>
    <property type="project" value="InterPro"/>
</dbReference>
<dbReference type="Gene3D" id="1.20.1740.10">
    <property type="entry name" value="Amino acid/polyamine transporter I"/>
    <property type="match status" value="1"/>
</dbReference>
<dbReference type="GO" id="GO:0016020">
    <property type="term" value="C:membrane"/>
    <property type="evidence" value="ECO:0007669"/>
    <property type="project" value="UniProtKB-SubCell"/>
</dbReference>
<feature type="transmembrane region" description="Helical" evidence="5">
    <location>
        <begin position="12"/>
        <end position="37"/>
    </location>
</feature>
<evidence type="ECO:0000256" key="3">
    <source>
        <dbReference type="ARBA" id="ARBA00022989"/>
    </source>
</evidence>
<evidence type="ECO:0000256" key="5">
    <source>
        <dbReference type="SAM" id="Phobius"/>
    </source>
</evidence>
<keyword evidence="2 5" id="KW-0812">Transmembrane</keyword>
<reference evidence="7 8" key="1">
    <citation type="submission" date="2017-01" db="EMBL/GenBank/DDBJ databases">
        <title>Draft sequence of Acidihalobacter ferrooxidans strain DSM 14175 (strain V8).</title>
        <authorList>
            <person name="Khaleque H.N."/>
            <person name="Ramsay J.P."/>
            <person name="Murphy R.J.T."/>
            <person name="Kaksonen A.H."/>
            <person name="Boxall N.J."/>
            <person name="Watkin E.L.J."/>
        </authorList>
    </citation>
    <scope>NUCLEOTIDE SEQUENCE [LARGE SCALE GENOMIC DNA]</scope>
    <source>
        <strain evidence="7 8">V8</strain>
    </source>
</reference>
<feature type="transmembrane region" description="Helical" evidence="5">
    <location>
        <begin position="103"/>
        <end position="124"/>
    </location>
</feature>
<feature type="transmembrane region" description="Helical" evidence="5">
    <location>
        <begin position="49"/>
        <end position="69"/>
    </location>
</feature>
<feature type="transmembrane region" description="Helical" evidence="5">
    <location>
        <begin position="221"/>
        <end position="241"/>
    </location>
</feature>
<feature type="domain" description="Amino acid permease/ SLC12A" evidence="6">
    <location>
        <begin position="6"/>
        <end position="264"/>
    </location>
</feature>
<dbReference type="PANTHER" id="PTHR42770">
    <property type="entry name" value="AMINO ACID TRANSPORTER-RELATED"/>
    <property type="match status" value="1"/>
</dbReference>
<evidence type="ECO:0000256" key="1">
    <source>
        <dbReference type="ARBA" id="ARBA00004141"/>
    </source>
</evidence>
<dbReference type="InterPro" id="IPR004841">
    <property type="entry name" value="AA-permease/SLC12A_dom"/>
</dbReference>
<keyword evidence="4 5" id="KW-0472">Membrane</keyword>
<evidence type="ECO:0000313" key="7">
    <source>
        <dbReference type="EMBL" id="APZ42720.1"/>
    </source>
</evidence>
<comment type="subcellular location">
    <subcellularLocation>
        <location evidence="1">Membrane</location>
        <topology evidence="1">Multi-pass membrane protein</topology>
    </subcellularLocation>
</comment>
<evidence type="ECO:0000256" key="4">
    <source>
        <dbReference type="ARBA" id="ARBA00023136"/>
    </source>
</evidence>
<dbReference type="AlphaFoldDB" id="A0A1P8UFX6"/>
<gene>
    <name evidence="7" type="ORF">BW247_06110</name>
</gene>
<feature type="transmembrane region" description="Helical" evidence="5">
    <location>
        <begin position="253"/>
        <end position="272"/>
    </location>
</feature>
<evidence type="ECO:0000259" key="6">
    <source>
        <dbReference type="Pfam" id="PF00324"/>
    </source>
</evidence>
<dbReference type="EMBL" id="CP019434">
    <property type="protein sequence ID" value="APZ42720.1"/>
    <property type="molecule type" value="Genomic_DNA"/>
</dbReference>
<evidence type="ECO:0000313" key="8">
    <source>
        <dbReference type="Proteomes" id="UP000243807"/>
    </source>
</evidence>
<dbReference type="PANTHER" id="PTHR42770:SF7">
    <property type="entry name" value="MEMBRANE PROTEIN"/>
    <property type="match status" value="1"/>
</dbReference>
<sequence>MAYSEHSVPPTLSAFISTVALFMFAYGGLTAATSLGGETFNPEKNMPRGIVAGWAIALVVYTLIAFALFNAVPYQLAINLANTHHAYLLTAPALVGLMQSKGVAVFLNVLVTLIVIKTLAPVLLDASRYLYAWSEDGLVTDKIRAVNSRHVPVVALVITAGIGSLFLLDAVYAGWAIAVVIRATSVAATFATLGLGTLMLSWWPQWRESRPWATRVTEGGLIKWLSVLAIIIGFLLIASVINSPGKPWYYQPWFQVSVSWLIALSLLGYAMVSRRVQAGGSLTERFRAPPED</sequence>
<dbReference type="STRING" id="1765967.BW247_06110"/>
<dbReference type="Pfam" id="PF00324">
    <property type="entry name" value="AA_permease"/>
    <property type="match status" value="1"/>
</dbReference>
<feature type="transmembrane region" description="Helical" evidence="5">
    <location>
        <begin position="151"/>
        <end position="168"/>
    </location>
</feature>
<protein>
    <recommendedName>
        <fullName evidence="6">Amino acid permease/ SLC12A domain-containing protein</fullName>
    </recommendedName>
</protein>
<dbReference type="KEGG" id="afy:BW247_06110"/>
<keyword evidence="3 5" id="KW-1133">Transmembrane helix</keyword>
<name>A0A1P8UFX6_9GAMM</name>
<dbReference type="RefSeq" id="WP_076836370.1">
    <property type="nucleotide sequence ID" value="NZ_CP019434.1"/>
</dbReference>
<feature type="transmembrane region" description="Helical" evidence="5">
    <location>
        <begin position="174"/>
        <end position="200"/>
    </location>
</feature>
<evidence type="ECO:0000256" key="2">
    <source>
        <dbReference type="ARBA" id="ARBA00022692"/>
    </source>
</evidence>
<dbReference type="Proteomes" id="UP000243807">
    <property type="component" value="Chromosome"/>
</dbReference>
<keyword evidence="8" id="KW-1185">Reference proteome</keyword>
<dbReference type="InterPro" id="IPR050367">
    <property type="entry name" value="APC_superfamily"/>
</dbReference>
<organism evidence="7 8">
    <name type="scientific">Acidihalobacter ferrooxydans</name>
    <dbReference type="NCBI Taxonomy" id="1765967"/>
    <lineage>
        <taxon>Bacteria</taxon>
        <taxon>Pseudomonadati</taxon>
        <taxon>Pseudomonadota</taxon>
        <taxon>Gammaproteobacteria</taxon>
        <taxon>Chromatiales</taxon>
        <taxon>Ectothiorhodospiraceae</taxon>
        <taxon>Acidihalobacter</taxon>
    </lineage>
</organism>
<accession>A0A1P8UFX6</accession>
<proteinExistence type="predicted"/>